<dbReference type="AlphaFoldDB" id="A0AAD4V609"/>
<name>A0AAD4V609_PRUDU</name>
<proteinExistence type="predicted"/>
<reference evidence="1 2" key="1">
    <citation type="journal article" date="2022" name="G3 (Bethesda)">
        <title>Whole-genome sequence and methylome profiling of the almond [Prunus dulcis (Mill.) D.A. Webb] cultivar 'Nonpareil'.</title>
        <authorList>
            <person name="D'Amico-Willman K.M."/>
            <person name="Ouma W.Z."/>
            <person name="Meulia T."/>
            <person name="Sideli G.M."/>
            <person name="Gradziel T.M."/>
            <person name="Fresnedo-Ramirez J."/>
        </authorList>
    </citation>
    <scope>NUCLEOTIDE SEQUENCE [LARGE SCALE GENOMIC DNA]</scope>
    <source>
        <strain evidence="1">Clone GOH B32 T37-40</strain>
    </source>
</reference>
<dbReference type="EMBL" id="JAJFAZ020000007">
    <property type="protein sequence ID" value="KAI5319085.1"/>
    <property type="molecule type" value="Genomic_DNA"/>
</dbReference>
<keyword evidence="2" id="KW-1185">Reference proteome</keyword>
<sequence length="423" mass="47269">MARRPRVMGIPEGAVADDADTNSRSLYVCTYESKTGHARYDIRAIRLSDLLSTFKSKSKTDLLRKLASVEGKDVPYLMGCGLLGSQILLAGGLEPRDPKQKTGFRYGPYGSKQIYLFETDDDGKRKEKVVYNQSHSHTTGDEGEFEGIIKGDCCYGELHQGKPEPLVVEVGGKLYVLSGGPRCFSKSPVFEEFNSGTWTTLPDPPYIRPCPRAFRYFSYAIVGTKIMVSTPITPAFCFDVAAPNPRQWWVCSAEPFPFIGLALVVDLEEEGSELKCNKIMFGYERIPGYGHGYDVVAYAMFHDDENGYCYYHRIQPLHLLTEFHALLGRSHDTFRFVHLGGRKVCFVIASFIPGLEADDDHPIPTTEKMNLVVVTFEFSISENNDGSTRSFSTKTLGSCVFPFNWASESGRTFDGKLLGCFVR</sequence>
<dbReference type="SUPFAM" id="SSF117281">
    <property type="entry name" value="Kelch motif"/>
    <property type="match status" value="1"/>
</dbReference>
<accession>A0AAD4V609</accession>
<dbReference type="InterPro" id="IPR012871">
    <property type="entry name" value="DUF1668_ORYSA"/>
</dbReference>
<dbReference type="InterPro" id="IPR015915">
    <property type="entry name" value="Kelch-typ_b-propeller"/>
</dbReference>
<dbReference type="Pfam" id="PF07893">
    <property type="entry name" value="DUF1668"/>
    <property type="match status" value="1"/>
</dbReference>
<organism evidence="1 2">
    <name type="scientific">Prunus dulcis</name>
    <name type="common">Almond</name>
    <name type="synonym">Amygdalus dulcis</name>
    <dbReference type="NCBI Taxonomy" id="3755"/>
    <lineage>
        <taxon>Eukaryota</taxon>
        <taxon>Viridiplantae</taxon>
        <taxon>Streptophyta</taxon>
        <taxon>Embryophyta</taxon>
        <taxon>Tracheophyta</taxon>
        <taxon>Spermatophyta</taxon>
        <taxon>Magnoliopsida</taxon>
        <taxon>eudicotyledons</taxon>
        <taxon>Gunneridae</taxon>
        <taxon>Pentapetalae</taxon>
        <taxon>rosids</taxon>
        <taxon>fabids</taxon>
        <taxon>Rosales</taxon>
        <taxon>Rosaceae</taxon>
        <taxon>Amygdaloideae</taxon>
        <taxon>Amygdaleae</taxon>
        <taxon>Prunus</taxon>
    </lineage>
</organism>
<evidence type="ECO:0000313" key="2">
    <source>
        <dbReference type="Proteomes" id="UP001054821"/>
    </source>
</evidence>
<dbReference type="Proteomes" id="UP001054821">
    <property type="component" value="Chromosome 7"/>
</dbReference>
<gene>
    <name evidence="1" type="ORF">L3X38_038793</name>
</gene>
<evidence type="ECO:0000313" key="1">
    <source>
        <dbReference type="EMBL" id="KAI5319085.1"/>
    </source>
</evidence>
<protein>
    <submittedName>
        <fullName evidence="1">Uncharacterized protein</fullName>
    </submittedName>
</protein>
<comment type="caution">
    <text evidence="1">The sequence shown here is derived from an EMBL/GenBank/DDBJ whole genome shotgun (WGS) entry which is preliminary data.</text>
</comment>